<evidence type="ECO:0000256" key="1">
    <source>
        <dbReference type="SAM" id="MobiDB-lite"/>
    </source>
</evidence>
<feature type="compositionally biased region" description="Basic and acidic residues" evidence="1">
    <location>
        <begin position="217"/>
        <end position="246"/>
    </location>
</feature>
<feature type="region of interest" description="Disordered" evidence="1">
    <location>
        <begin position="182"/>
        <end position="248"/>
    </location>
</feature>
<dbReference type="Proteomes" id="UP000283509">
    <property type="component" value="Unassembled WGS sequence"/>
</dbReference>
<feature type="compositionally biased region" description="Pro residues" evidence="1">
    <location>
        <begin position="477"/>
        <end position="497"/>
    </location>
</feature>
<feature type="compositionally biased region" description="Polar residues" evidence="1">
    <location>
        <begin position="1"/>
        <end position="14"/>
    </location>
</feature>
<sequence>MSSPTISAQITLGNKQGDRSEWATGGEFNPAEVAPKLAISHISPTTLAPLSRCCGQKPHQEGMGTKEEGISNKGGGRTFFDGWLLGVVSLSTQGAPHTGEGDDSVADQNNGRGELLPARAFFSLSPSWSRRASQARGKGEGRYSRWPSLLFNLPHPWAPQEEGRGIAGGFFLSRRKGVHTRDLTPRYRRNVAEGEEPQGAQPSRGEGRKRGAALGNHSERQERGGRLCEGQDHSRHWRGWHGDWLPRRPPVGIVARARDLCCARFGGREIRGRDRPELTKSTGRRPNPQKTPHTPGPNTTANRAPPAPRQGEDALRTPHQPRPGKRLTFSRVEGGEQRAPNRQPRCTASCPPATLALRPAPAPRGTRARLAAFQPSPARSAGVGRGPRWGQGSGDRRGHSAARPGGQGRQPLRRPGSQDPQSLPRFRGREPERQGLPRGGGGHARAAAGSASARESAGGRRAQAARSGARPNQQAAPAPPAQGPRPAPTASSPPPPAAAEVVPPIVVGTGPQPTRPRAGAARPRGPGKAAPPTAPAARTPKACPAFGDGSRRGRGFLAAAGATPAASASGSRGRRGRGPTSRGPPHRPRKAPARSRRRARRGARHPPPAAEGGPL</sequence>
<feature type="region of interest" description="Disordered" evidence="1">
    <location>
        <begin position="271"/>
        <end position="615"/>
    </location>
</feature>
<feature type="compositionally biased region" description="Low complexity" evidence="1">
    <location>
        <begin position="351"/>
        <end position="372"/>
    </location>
</feature>
<evidence type="ECO:0000313" key="3">
    <source>
        <dbReference type="Proteomes" id="UP000283509"/>
    </source>
</evidence>
<organism evidence="2 3">
    <name type="scientific">Penaeus vannamei</name>
    <name type="common">Whiteleg shrimp</name>
    <name type="synonym">Litopenaeus vannamei</name>
    <dbReference type="NCBI Taxonomy" id="6689"/>
    <lineage>
        <taxon>Eukaryota</taxon>
        <taxon>Metazoa</taxon>
        <taxon>Ecdysozoa</taxon>
        <taxon>Arthropoda</taxon>
        <taxon>Crustacea</taxon>
        <taxon>Multicrustacea</taxon>
        <taxon>Malacostraca</taxon>
        <taxon>Eumalacostraca</taxon>
        <taxon>Eucarida</taxon>
        <taxon>Decapoda</taxon>
        <taxon>Dendrobranchiata</taxon>
        <taxon>Penaeoidea</taxon>
        <taxon>Penaeidae</taxon>
        <taxon>Penaeus</taxon>
    </lineage>
</organism>
<feature type="region of interest" description="Disordered" evidence="1">
    <location>
        <begin position="50"/>
        <end position="73"/>
    </location>
</feature>
<feature type="compositionally biased region" description="Basic and acidic residues" evidence="1">
    <location>
        <begin position="58"/>
        <end position="70"/>
    </location>
</feature>
<accession>A0A3R7PSX6</accession>
<feature type="compositionally biased region" description="Gly residues" evidence="1">
    <location>
        <begin position="383"/>
        <end position="393"/>
    </location>
</feature>
<feature type="compositionally biased region" description="Low complexity" evidence="1">
    <location>
        <begin position="555"/>
        <end position="571"/>
    </location>
</feature>
<dbReference type="AlphaFoldDB" id="A0A3R7PSX6"/>
<dbReference type="EMBL" id="QCYY01000932">
    <property type="protein sequence ID" value="ROT81696.1"/>
    <property type="molecule type" value="Genomic_DNA"/>
</dbReference>
<feature type="compositionally biased region" description="Low complexity" evidence="1">
    <location>
        <begin position="498"/>
        <end position="545"/>
    </location>
</feature>
<feature type="compositionally biased region" description="Low complexity" evidence="1">
    <location>
        <begin position="444"/>
        <end position="476"/>
    </location>
</feature>
<comment type="caution">
    <text evidence="2">The sequence shown here is derived from an EMBL/GenBank/DDBJ whole genome shotgun (WGS) entry which is preliminary data.</text>
</comment>
<feature type="region of interest" description="Disordered" evidence="1">
    <location>
        <begin position="92"/>
        <end position="111"/>
    </location>
</feature>
<reference evidence="2 3" key="2">
    <citation type="submission" date="2019-01" db="EMBL/GenBank/DDBJ databases">
        <title>The decoding of complex shrimp genome reveals the adaptation for benthos swimmer, frequently molting mechanism and breeding impact on genome.</title>
        <authorList>
            <person name="Sun Y."/>
            <person name="Gao Y."/>
            <person name="Yu Y."/>
        </authorList>
    </citation>
    <scope>NUCLEOTIDE SEQUENCE [LARGE SCALE GENOMIC DNA]</scope>
    <source>
        <tissue evidence="2">Muscle</tissue>
    </source>
</reference>
<feature type="compositionally biased region" description="Low complexity" evidence="1">
    <location>
        <begin position="409"/>
        <end position="418"/>
    </location>
</feature>
<proteinExistence type="predicted"/>
<evidence type="ECO:0000313" key="2">
    <source>
        <dbReference type="EMBL" id="ROT81696.1"/>
    </source>
</evidence>
<gene>
    <name evidence="2" type="ORF">C7M84_025147</name>
</gene>
<keyword evidence="3" id="KW-1185">Reference proteome</keyword>
<protein>
    <submittedName>
        <fullName evidence="2">Uncharacterized protein</fullName>
    </submittedName>
</protein>
<name>A0A3R7PSX6_PENVA</name>
<feature type="region of interest" description="Disordered" evidence="1">
    <location>
        <begin position="1"/>
        <end position="20"/>
    </location>
</feature>
<feature type="compositionally biased region" description="Basic residues" evidence="1">
    <location>
        <begin position="584"/>
        <end position="604"/>
    </location>
</feature>
<reference evidence="2 3" key="1">
    <citation type="submission" date="2018-04" db="EMBL/GenBank/DDBJ databases">
        <authorList>
            <person name="Zhang X."/>
            <person name="Yuan J."/>
            <person name="Li F."/>
            <person name="Xiang J."/>
        </authorList>
    </citation>
    <scope>NUCLEOTIDE SEQUENCE [LARGE SCALE GENOMIC DNA]</scope>
    <source>
        <tissue evidence="2">Muscle</tissue>
    </source>
</reference>